<gene>
    <name evidence="1" type="ORF">GCM10011409_30410</name>
</gene>
<dbReference type="EMBL" id="BMJD01000027">
    <property type="protein sequence ID" value="GGB50781.1"/>
    <property type="molecule type" value="Genomic_DNA"/>
</dbReference>
<dbReference type="AlphaFoldDB" id="A0A9W5X6W1"/>
<comment type="caution">
    <text evidence="1">The sequence shown here is derived from an EMBL/GenBank/DDBJ whole genome shotgun (WGS) entry which is preliminary data.</text>
</comment>
<reference evidence="1" key="2">
    <citation type="submission" date="2020-09" db="EMBL/GenBank/DDBJ databases">
        <authorList>
            <person name="Sun Q."/>
            <person name="Zhou Y."/>
        </authorList>
    </citation>
    <scope>NUCLEOTIDE SEQUENCE</scope>
    <source>
        <strain evidence="1">CGMCC 1.15454</strain>
    </source>
</reference>
<organism evidence="1 2">
    <name type="scientific">Lentibacillus populi</name>
    <dbReference type="NCBI Taxonomy" id="1827502"/>
    <lineage>
        <taxon>Bacteria</taxon>
        <taxon>Bacillati</taxon>
        <taxon>Bacillota</taxon>
        <taxon>Bacilli</taxon>
        <taxon>Bacillales</taxon>
        <taxon>Bacillaceae</taxon>
        <taxon>Lentibacillus</taxon>
    </lineage>
</organism>
<evidence type="ECO:0000313" key="2">
    <source>
        <dbReference type="Proteomes" id="UP000621492"/>
    </source>
</evidence>
<reference evidence="1" key="1">
    <citation type="journal article" date="2014" name="Int. J. Syst. Evol. Microbiol.">
        <title>Complete genome sequence of Corynebacterium casei LMG S-19264T (=DSM 44701T), isolated from a smear-ripened cheese.</title>
        <authorList>
            <consortium name="US DOE Joint Genome Institute (JGI-PGF)"/>
            <person name="Walter F."/>
            <person name="Albersmeier A."/>
            <person name="Kalinowski J."/>
            <person name="Ruckert C."/>
        </authorList>
    </citation>
    <scope>NUCLEOTIDE SEQUENCE</scope>
    <source>
        <strain evidence="1">CGMCC 1.15454</strain>
    </source>
</reference>
<evidence type="ECO:0000313" key="1">
    <source>
        <dbReference type="EMBL" id="GGB50781.1"/>
    </source>
</evidence>
<protein>
    <submittedName>
        <fullName evidence="1">Uncharacterized protein</fullName>
    </submittedName>
</protein>
<name>A0A9W5X6W1_9BACI</name>
<keyword evidence="2" id="KW-1185">Reference proteome</keyword>
<dbReference type="Proteomes" id="UP000621492">
    <property type="component" value="Unassembled WGS sequence"/>
</dbReference>
<proteinExistence type="predicted"/>
<accession>A0A9W5X6W1</accession>
<sequence>MYDGDRDLAHKTWQVNLENKVPGFYQFDEEIVQFMNEACEHLFRGYEQGESL</sequence>